<dbReference type="PANTHER" id="PTHR44846">
    <property type="entry name" value="MANNOSYL-D-GLYCERATE TRANSPORT/METABOLISM SYSTEM REPRESSOR MNGR-RELATED"/>
    <property type="match status" value="1"/>
</dbReference>
<evidence type="ECO:0000259" key="4">
    <source>
        <dbReference type="PROSITE" id="PS50949"/>
    </source>
</evidence>
<dbReference type="InterPro" id="IPR011663">
    <property type="entry name" value="UTRA"/>
</dbReference>
<dbReference type="InterPro" id="IPR050679">
    <property type="entry name" value="Bact_HTH_transcr_reg"/>
</dbReference>
<organism evidence="5 6">
    <name type="scientific">Sedimentitalea arenosa</name>
    <dbReference type="NCBI Taxonomy" id="2798803"/>
    <lineage>
        <taxon>Bacteria</taxon>
        <taxon>Pseudomonadati</taxon>
        <taxon>Pseudomonadota</taxon>
        <taxon>Alphaproteobacteria</taxon>
        <taxon>Rhodobacterales</taxon>
        <taxon>Paracoccaceae</taxon>
        <taxon>Sedimentitalea</taxon>
    </lineage>
</organism>
<dbReference type="Pfam" id="PF07702">
    <property type="entry name" value="UTRA"/>
    <property type="match status" value="1"/>
</dbReference>
<dbReference type="GO" id="GO:0045892">
    <property type="term" value="P:negative regulation of DNA-templated transcription"/>
    <property type="evidence" value="ECO:0007669"/>
    <property type="project" value="TreeGrafter"/>
</dbReference>
<keyword evidence="3" id="KW-0804">Transcription</keyword>
<dbReference type="CDD" id="cd07377">
    <property type="entry name" value="WHTH_GntR"/>
    <property type="match status" value="1"/>
</dbReference>
<evidence type="ECO:0000256" key="2">
    <source>
        <dbReference type="ARBA" id="ARBA00023125"/>
    </source>
</evidence>
<dbReference type="GO" id="GO:0003677">
    <property type="term" value="F:DNA binding"/>
    <property type="evidence" value="ECO:0007669"/>
    <property type="project" value="UniProtKB-KW"/>
</dbReference>
<dbReference type="InterPro" id="IPR000524">
    <property type="entry name" value="Tscrpt_reg_HTH_GntR"/>
</dbReference>
<dbReference type="EMBL" id="JAELVR010000001">
    <property type="protein sequence ID" value="MBJ6370364.1"/>
    <property type="molecule type" value="Genomic_DNA"/>
</dbReference>
<dbReference type="Gene3D" id="3.40.1410.10">
    <property type="entry name" value="Chorismate lyase-like"/>
    <property type="match status" value="1"/>
</dbReference>
<dbReference type="InterPro" id="IPR036388">
    <property type="entry name" value="WH-like_DNA-bd_sf"/>
</dbReference>
<evidence type="ECO:0000313" key="6">
    <source>
        <dbReference type="Proteomes" id="UP000619079"/>
    </source>
</evidence>
<dbReference type="Pfam" id="PF00392">
    <property type="entry name" value="GntR"/>
    <property type="match status" value="1"/>
</dbReference>
<dbReference type="AlphaFoldDB" id="A0A8J7J7U6"/>
<feature type="domain" description="HTH gntR-type" evidence="4">
    <location>
        <begin position="10"/>
        <end position="78"/>
    </location>
</feature>
<dbReference type="RefSeq" id="WP_199023124.1">
    <property type="nucleotide sequence ID" value="NZ_JAELVR010000001.1"/>
</dbReference>
<dbReference type="Proteomes" id="UP000619079">
    <property type="component" value="Unassembled WGS sequence"/>
</dbReference>
<proteinExistence type="predicted"/>
<dbReference type="SUPFAM" id="SSF64288">
    <property type="entry name" value="Chorismate lyase-like"/>
    <property type="match status" value="1"/>
</dbReference>
<dbReference type="InterPro" id="IPR036390">
    <property type="entry name" value="WH_DNA-bd_sf"/>
</dbReference>
<dbReference type="PROSITE" id="PS50949">
    <property type="entry name" value="HTH_GNTR"/>
    <property type="match status" value="1"/>
</dbReference>
<gene>
    <name evidence="5" type="ORF">JF290_02395</name>
</gene>
<dbReference type="SMART" id="SM00866">
    <property type="entry name" value="UTRA"/>
    <property type="match status" value="1"/>
</dbReference>
<reference evidence="5" key="1">
    <citation type="submission" date="2020-12" db="EMBL/GenBank/DDBJ databases">
        <title>Sedimentitalea sp. nov., isolated from sand in Incheon.</title>
        <authorList>
            <person name="Kim W."/>
        </authorList>
    </citation>
    <scope>NUCLEOTIDE SEQUENCE</scope>
    <source>
        <strain evidence="5">CAU 1593</strain>
    </source>
</reference>
<dbReference type="GO" id="GO:0003700">
    <property type="term" value="F:DNA-binding transcription factor activity"/>
    <property type="evidence" value="ECO:0007669"/>
    <property type="project" value="InterPro"/>
</dbReference>
<sequence>MSDMQRRARTPRYLEILNALRADIGAGTYAVGALLPSEASLCARFDVSRFTVREALRRLEAEGVVSRTQGAGSRVLRATPSGVFVQNYRSVSDLTQYAAETELELLKVEDTILDDNTAARLGQDAGETWLLLHSLRRSAEGTPLAVVESYVPQRFRDIAPGLARAKGPIYAGLAKAAGARIERVIQETQALPAPRHVAEALGVIEQSPVLRILRRYSTATDLLIASFNWHHGGDRYIHRTRIGLEREDG</sequence>
<dbReference type="SUPFAM" id="SSF46785">
    <property type="entry name" value="Winged helix' DNA-binding domain"/>
    <property type="match status" value="1"/>
</dbReference>
<keyword evidence="1" id="KW-0805">Transcription regulation</keyword>
<dbReference type="PANTHER" id="PTHR44846:SF17">
    <property type="entry name" value="GNTR-FAMILY TRANSCRIPTIONAL REGULATOR"/>
    <property type="match status" value="1"/>
</dbReference>
<dbReference type="Gene3D" id="1.10.10.10">
    <property type="entry name" value="Winged helix-like DNA-binding domain superfamily/Winged helix DNA-binding domain"/>
    <property type="match status" value="1"/>
</dbReference>
<protein>
    <submittedName>
        <fullName evidence="5">GntR family transcriptional regulator</fullName>
    </submittedName>
</protein>
<name>A0A8J7J7U6_9RHOB</name>
<comment type="caution">
    <text evidence="5">The sequence shown here is derived from an EMBL/GenBank/DDBJ whole genome shotgun (WGS) entry which is preliminary data.</text>
</comment>
<keyword evidence="2" id="KW-0238">DNA-binding</keyword>
<dbReference type="InterPro" id="IPR028978">
    <property type="entry name" value="Chorismate_lyase_/UTRA_dom_sf"/>
</dbReference>
<accession>A0A8J7J7U6</accession>
<evidence type="ECO:0000256" key="3">
    <source>
        <dbReference type="ARBA" id="ARBA00023163"/>
    </source>
</evidence>
<keyword evidence="6" id="KW-1185">Reference proteome</keyword>
<evidence type="ECO:0000313" key="5">
    <source>
        <dbReference type="EMBL" id="MBJ6370364.1"/>
    </source>
</evidence>
<dbReference type="PRINTS" id="PR00035">
    <property type="entry name" value="HTHGNTR"/>
</dbReference>
<evidence type="ECO:0000256" key="1">
    <source>
        <dbReference type="ARBA" id="ARBA00023015"/>
    </source>
</evidence>
<dbReference type="SMART" id="SM00345">
    <property type="entry name" value="HTH_GNTR"/>
    <property type="match status" value="1"/>
</dbReference>